<dbReference type="SUPFAM" id="SSF55315">
    <property type="entry name" value="L30e-like"/>
    <property type="match status" value="1"/>
</dbReference>
<keyword evidence="7 9" id="KW-0689">Ribosomal protein</keyword>
<keyword evidence="12" id="KW-1185">Reference proteome</keyword>
<comment type="similarity">
    <text evidence="2 9">Belongs to the eukaryotic ribosomal protein eL8 family.</text>
</comment>
<dbReference type="InterPro" id="IPR018492">
    <property type="entry name" value="Ribosomal_eL8/Nhp2"/>
</dbReference>
<dbReference type="PRINTS" id="PR00881">
    <property type="entry name" value="L7ARS6FAMILY"/>
</dbReference>
<evidence type="ECO:0000256" key="7">
    <source>
        <dbReference type="ARBA" id="ARBA00022980"/>
    </source>
</evidence>
<dbReference type="Proteomes" id="UP000290527">
    <property type="component" value="Unassembled WGS sequence"/>
</dbReference>
<dbReference type="HAMAP" id="MF_00326">
    <property type="entry name" value="Ribosomal_eL8"/>
    <property type="match status" value="1"/>
</dbReference>
<evidence type="ECO:0000313" key="11">
    <source>
        <dbReference type="EMBL" id="GBF36188.1"/>
    </source>
</evidence>
<dbReference type="InterPro" id="IPR029064">
    <property type="entry name" value="Ribosomal_eL30-like_sf"/>
</dbReference>
<evidence type="ECO:0000313" key="12">
    <source>
        <dbReference type="Proteomes" id="UP000290527"/>
    </source>
</evidence>
<sequence length="117" mass="13024">MAIYVKFDVPQEIEEKTLELITKAKKIRKGANEVTKAVERGKAKLVILAKDVQPEEIVAHIPYLCEEKNIPYTYVSTKEELGKAAGIEVAASSVAIIEEGDSEELKELIEKIKALKK</sequence>
<evidence type="ECO:0000256" key="3">
    <source>
        <dbReference type="ARBA" id="ARBA00022490"/>
    </source>
</evidence>
<name>A0A401HPK7_9EURY</name>
<organism evidence="11 12">
    <name type="scientific">Methanofervidicoccus abyssi</name>
    <dbReference type="NCBI Taxonomy" id="2082189"/>
    <lineage>
        <taxon>Archaea</taxon>
        <taxon>Methanobacteriati</taxon>
        <taxon>Methanobacteriota</taxon>
        <taxon>Methanomada group</taxon>
        <taxon>Methanococci</taxon>
        <taxon>Methanococcales</taxon>
        <taxon>Methanofervidicoccus</taxon>
    </lineage>
</organism>
<comment type="function">
    <text evidence="9">Multifunctional RNA-binding protein that recognizes the K-turn motif in ribosomal RNA, the RNA component of RNase P, box H/ACA, box C/D and box C'/D' sRNAs.</text>
</comment>
<dbReference type="GO" id="GO:0005737">
    <property type="term" value="C:cytoplasm"/>
    <property type="evidence" value="ECO:0007669"/>
    <property type="project" value="UniProtKB-SubCell"/>
</dbReference>
<dbReference type="PANTHER" id="PTHR23105">
    <property type="entry name" value="RIBOSOMAL PROTEIN L7AE FAMILY MEMBER"/>
    <property type="match status" value="1"/>
</dbReference>
<proteinExistence type="inferred from homology"/>
<protein>
    <recommendedName>
        <fullName evidence="9">Large ribosomal subunit protein eL8</fullName>
    </recommendedName>
</protein>
<evidence type="ECO:0000256" key="9">
    <source>
        <dbReference type="HAMAP-Rule" id="MF_00326"/>
    </source>
</evidence>
<dbReference type="OrthoDB" id="25810at2157"/>
<dbReference type="GO" id="GO:0006412">
    <property type="term" value="P:translation"/>
    <property type="evidence" value="ECO:0007669"/>
    <property type="project" value="UniProtKB-UniRule"/>
</dbReference>
<reference evidence="11 12" key="1">
    <citation type="journal article" date="2019" name="Int. J. Syst. Evol. Microbiol.">
        <title>Methanofervidicoccus abyssi gen. nov., sp. nov., a hydrogenotrophic methanogen, isolated from a hydrothermal vent chimney in the Mid-Cayman Spreading Center, the Caribbean Sea.</title>
        <authorList>
            <person name="Sakai S."/>
            <person name="Takaki Y."/>
            <person name="Miyazaki M."/>
            <person name="Ogawara M."/>
            <person name="Yanagawa K."/>
            <person name="Miyazaki J."/>
            <person name="Takai K."/>
        </authorList>
    </citation>
    <scope>NUCLEOTIDE SEQUENCE [LARGE SCALE GENOMIC DNA]</scope>
    <source>
        <strain evidence="11 12">HHB</strain>
    </source>
</reference>
<dbReference type="GO" id="GO:0019843">
    <property type="term" value="F:rRNA binding"/>
    <property type="evidence" value="ECO:0007669"/>
    <property type="project" value="UniProtKB-KW"/>
</dbReference>
<keyword evidence="5 9" id="KW-0699">rRNA-binding</keyword>
<dbReference type="AlphaFoldDB" id="A0A401HPK7"/>
<keyword evidence="4 9" id="KW-0819">tRNA processing</keyword>
<gene>
    <name evidence="9" type="primary">rpl7ae</name>
    <name evidence="11" type="ORF">MHHB_P0416</name>
</gene>
<comment type="caution">
    <text evidence="11">The sequence shown here is derived from an EMBL/GenBank/DDBJ whole genome shotgun (WGS) entry which is preliminary data.</text>
</comment>
<comment type="subunit">
    <text evidence="9">Part of the 50S ribosomal subunit. Probably part of the RNase P complex.</text>
</comment>
<dbReference type="InterPro" id="IPR050257">
    <property type="entry name" value="eL8/uL1-like"/>
</dbReference>
<keyword evidence="8 9" id="KW-0687">Ribonucleoprotein</keyword>
<dbReference type="PRINTS" id="PR00884">
    <property type="entry name" value="RIBOSOMALHS6"/>
</dbReference>
<dbReference type="GO" id="GO:0004526">
    <property type="term" value="F:ribonuclease P activity"/>
    <property type="evidence" value="ECO:0007669"/>
    <property type="project" value="UniProtKB-UniRule"/>
</dbReference>
<evidence type="ECO:0000256" key="6">
    <source>
        <dbReference type="ARBA" id="ARBA00022884"/>
    </source>
</evidence>
<dbReference type="Pfam" id="PF01248">
    <property type="entry name" value="Ribosomal_L7Ae"/>
    <property type="match status" value="1"/>
</dbReference>
<evidence type="ECO:0000256" key="4">
    <source>
        <dbReference type="ARBA" id="ARBA00022694"/>
    </source>
</evidence>
<accession>A0A401HPK7</accession>
<dbReference type="GO" id="GO:0005840">
    <property type="term" value="C:ribosome"/>
    <property type="evidence" value="ECO:0007669"/>
    <property type="project" value="UniProtKB-KW"/>
</dbReference>
<dbReference type="GO" id="GO:0001682">
    <property type="term" value="P:tRNA 5'-leader removal"/>
    <property type="evidence" value="ECO:0007669"/>
    <property type="project" value="UniProtKB-UniRule"/>
</dbReference>
<dbReference type="Gene3D" id="3.30.1330.30">
    <property type="match status" value="1"/>
</dbReference>
<dbReference type="EMBL" id="BFAX01000002">
    <property type="protein sequence ID" value="GBF36188.1"/>
    <property type="molecule type" value="Genomic_DNA"/>
</dbReference>
<comment type="subcellular location">
    <subcellularLocation>
        <location evidence="1 9">Cytoplasm</location>
    </subcellularLocation>
</comment>
<evidence type="ECO:0000256" key="5">
    <source>
        <dbReference type="ARBA" id="ARBA00022730"/>
    </source>
</evidence>
<dbReference type="InterPro" id="IPR004038">
    <property type="entry name" value="Ribosomal_eL8/eL30/eS12/Gad45"/>
</dbReference>
<evidence type="ECO:0000256" key="2">
    <source>
        <dbReference type="ARBA" id="ARBA00007337"/>
    </source>
</evidence>
<evidence type="ECO:0000259" key="10">
    <source>
        <dbReference type="Pfam" id="PF01248"/>
    </source>
</evidence>
<dbReference type="InterPro" id="IPR022481">
    <property type="entry name" value="Ribosomal_eL8_arc"/>
</dbReference>
<evidence type="ECO:0000256" key="8">
    <source>
        <dbReference type="ARBA" id="ARBA00023274"/>
    </source>
</evidence>
<keyword evidence="3 9" id="KW-0963">Cytoplasm</keyword>
<dbReference type="GO" id="GO:0003735">
    <property type="term" value="F:structural constituent of ribosome"/>
    <property type="evidence" value="ECO:0007669"/>
    <property type="project" value="InterPro"/>
</dbReference>
<dbReference type="FunFam" id="3.30.1330.30:FF:000020">
    <property type="entry name" value="50S ribosomal protein L7Ae"/>
    <property type="match status" value="1"/>
</dbReference>
<keyword evidence="6 9" id="KW-0694">RNA-binding</keyword>
<dbReference type="NCBIfam" id="TIGR03677">
    <property type="entry name" value="eL8_ribo"/>
    <property type="match status" value="1"/>
</dbReference>
<dbReference type="GO" id="GO:1990904">
    <property type="term" value="C:ribonucleoprotein complex"/>
    <property type="evidence" value="ECO:0007669"/>
    <property type="project" value="UniProtKB-KW"/>
</dbReference>
<feature type="domain" description="Ribosomal protein eL8/eL30/eS12/Gadd45" evidence="10">
    <location>
        <begin position="16"/>
        <end position="105"/>
    </location>
</feature>
<evidence type="ECO:0000256" key="1">
    <source>
        <dbReference type="ARBA" id="ARBA00004496"/>
    </source>
</evidence>
<dbReference type="RefSeq" id="WP_131006973.1">
    <property type="nucleotide sequence ID" value="NZ_BFAX01000002.1"/>
</dbReference>